<dbReference type="EMBL" id="CP044222">
    <property type="protein sequence ID" value="QEW05043.1"/>
    <property type="molecule type" value="Genomic_DNA"/>
</dbReference>
<dbReference type="InterPro" id="IPR007774">
    <property type="entry name" value="Put_N_fixation"/>
</dbReference>
<reference evidence="3 4" key="1">
    <citation type="submission" date="2019-09" db="EMBL/GenBank/DDBJ databases">
        <title>Nitrincola iocasae sp. nov., a bacterium isolated from the sediment collected at a cold seep field in South China Sea.</title>
        <authorList>
            <person name="Zhang H."/>
            <person name="Wang H."/>
            <person name="Li C."/>
        </authorList>
    </citation>
    <scope>NUCLEOTIDE SEQUENCE [LARGE SCALE GENOMIC DNA]</scope>
    <source>
        <strain evidence="3 4">KXZD1103</strain>
    </source>
</reference>
<name>A0A5J6L949_9GAMM</name>
<keyword evidence="1" id="KW-0535">Nitrogen fixation</keyword>
<evidence type="ECO:0000313" key="3">
    <source>
        <dbReference type="EMBL" id="QEW05043.1"/>
    </source>
</evidence>
<dbReference type="Gene3D" id="1.10.287.660">
    <property type="entry name" value="Helix hairpin bin"/>
    <property type="match status" value="1"/>
</dbReference>
<dbReference type="AlphaFoldDB" id="A0A5J6L949"/>
<comment type="similarity">
    <text evidence="2">Belongs to the UPF0437 family.</text>
</comment>
<sequence length="74" mass="8331">MNENEIKTLEKQLRRARRIAGEQAMELHDLVEDGLPAAYARLPELSASTYAACEDWDKARKALEQAQQAEESTA</sequence>
<evidence type="ECO:0000313" key="4">
    <source>
        <dbReference type="Proteomes" id="UP000325606"/>
    </source>
</evidence>
<proteinExistence type="inferred from homology"/>
<keyword evidence="4" id="KW-1185">Reference proteome</keyword>
<protein>
    <recommendedName>
        <fullName evidence="5">Rop-like protein</fullName>
    </recommendedName>
</protein>
<gene>
    <name evidence="3" type="ORF">F5I99_00190</name>
</gene>
<organism evidence="3 4">
    <name type="scientific">Nitrincola iocasae</name>
    <dbReference type="NCBI Taxonomy" id="2614693"/>
    <lineage>
        <taxon>Bacteria</taxon>
        <taxon>Pseudomonadati</taxon>
        <taxon>Pseudomonadota</taxon>
        <taxon>Gammaproteobacteria</taxon>
        <taxon>Oceanospirillales</taxon>
        <taxon>Oceanospirillaceae</taxon>
        <taxon>Nitrincola</taxon>
    </lineage>
</organism>
<evidence type="ECO:0008006" key="5">
    <source>
        <dbReference type="Google" id="ProtNLM"/>
    </source>
</evidence>
<evidence type="ECO:0000256" key="2">
    <source>
        <dbReference type="ARBA" id="ARBA00044954"/>
    </source>
</evidence>
<dbReference type="Pfam" id="PF05082">
    <property type="entry name" value="Rop-like"/>
    <property type="match status" value="1"/>
</dbReference>
<dbReference type="KEGG" id="nik:F5I99_00190"/>
<accession>A0A5J6L949</accession>
<evidence type="ECO:0000256" key="1">
    <source>
        <dbReference type="ARBA" id="ARBA00023231"/>
    </source>
</evidence>
<dbReference type="Proteomes" id="UP000325606">
    <property type="component" value="Chromosome"/>
</dbReference>
<dbReference type="InterPro" id="IPR029012">
    <property type="entry name" value="Helix_hairpin_bin_sf"/>
</dbReference>
<dbReference type="PIRSF" id="PIRSF037676">
    <property type="entry name" value="DUF683"/>
    <property type="match status" value="1"/>
</dbReference>